<feature type="region of interest" description="Disordered" evidence="8">
    <location>
        <begin position="166"/>
        <end position="230"/>
    </location>
</feature>
<evidence type="ECO:0000313" key="10">
    <source>
        <dbReference type="EMBL" id="CAD6996708.1"/>
    </source>
</evidence>
<dbReference type="Pfam" id="PF00046">
    <property type="entry name" value="Homeodomain"/>
    <property type="match status" value="1"/>
</dbReference>
<dbReference type="Gene3D" id="1.10.10.60">
    <property type="entry name" value="Homeodomain-like"/>
    <property type="match status" value="1"/>
</dbReference>
<evidence type="ECO:0000259" key="9">
    <source>
        <dbReference type="PROSITE" id="PS50071"/>
    </source>
</evidence>
<dbReference type="PROSITE" id="PS50071">
    <property type="entry name" value="HOMEOBOX_2"/>
    <property type="match status" value="1"/>
</dbReference>
<dbReference type="GO" id="GO:0000981">
    <property type="term" value="F:DNA-binding transcription factor activity, RNA polymerase II-specific"/>
    <property type="evidence" value="ECO:0007669"/>
    <property type="project" value="InterPro"/>
</dbReference>
<dbReference type="InterPro" id="IPR020479">
    <property type="entry name" value="HD_metazoa"/>
</dbReference>
<dbReference type="SUPFAM" id="SSF46689">
    <property type="entry name" value="Homeodomain-like"/>
    <property type="match status" value="1"/>
</dbReference>
<accession>A0A811UED8</accession>
<sequence length="230" mass="24939">MQNYASPALTVRFPALKTHAHHLLDIPMSTANFISQHHRQQHSHHLAQTSNLATNHGSNASTQLQLGTGSCSNINMNNNNSGNGTSGAGGSAGGGSSSSGGGGKRKRSWSRAVFSNLQRKGLEIQFQQQKYITKPDRRKLAARLNLTDAQVKVWFQNRRMKWRHTRENLKSGQEKQISSSPATHPSQAVKEESCAQSTNGDKPAAGDGYSSDDSSCGELSENDDEIDVVQ</sequence>
<keyword evidence="11" id="KW-1185">Reference proteome</keyword>
<dbReference type="SMART" id="SM00389">
    <property type="entry name" value="HOX"/>
    <property type="match status" value="1"/>
</dbReference>
<evidence type="ECO:0000313" key="11">
    <source>
        <dbReference type="Proteomes" id="UP000606786"/>
    </source>
</evidence>
<evidence type="ECO:0000256" key="7">
    <source>
        <dbReference type="RuleBase" id="RU000682"/>
    </source>
</evidence>
<name>A0A811UED8_CERCA</name>
<dbReference type="PROSITE" id="PS00027">
    <property type="entry name" value="HOMEOBOX_1"/>
    <property type="match status" value="1"/>
</dbReference>
<keyword evidence="4 6" id="KW-0539">Nucleus</keyword>
<feature type="domain" description="Homeobox" evidence="9">
    <location>
        <begin position="105"/>
        <end position="165"/>
    </location>
</feature>
<comment type="caution">
    <text evidence="10">The sequence shown here is derived from an EMBL/GenBank/DDBJ whole genome shotgun (WGS) entry which is preliminary data.</text>
</comment>
<feature type="region of interest" description="Disordered" evidence="8">
    <location>
        <begin position="77"/>
        <end position="109"/>
    </location>
</feature>
<feature type="compositionally biased region" description="Acidic residues" evidence="8">
    <location>
        <begin position="220"/>
        <end position="230"/>
    </location>
</feature>
<keyword evidence="2 6" id="KW-0238">DNA-binding</keyword>
<dbReference type="PANTHER" id="PTHR46808:SF1">
    <property type="entry name" value="H2.0-LIKE HOMEOBOX PROTEIN"/>
    <property type="match status" value="1"/>
</dbReference>
<dbReference type="InterPro" id="IPR009057">
    <property type="entry name" value="Homeodomain-like_sf"/>
</dbReference>
<dbReference type="InterPro" id="IPR001356">
    <property type="entry name" value="HD"/>
</dbReference>
<feature type="compositionally biased region" description="Low complexity" evidence="8">
    <location>
        <begin position="206"/>
        <end position="217"/>
    </location>
</feature>
<evidence type="ECO:0000256" key="2">
    <source>
        <dbReference type="ARBA" id="ARBA00023125"/>
    </source>
</evidence>
<protein>
    <submittedName>
        <fullName evidence="10">(Mediterranean fruit fly) hypothetical protein</fullName>
    </submittedName>
</protein>
<feature type="compositionally biased region" description="Gly residues" evidence="8">
    <location>
        <begin position="84"/>
        <end position="102"/>
    </location>
</feature>
<evidence type="ECO:0000256" key="6">
    <source>
        <dbReference type="PROSITE-ProRule" id="PRU00108"/>
    </source>
</evidence>
<dbReference type="InterPro" id="IPR052497">
    <property type="entry name" value="H2.0_Homeobox_TF"/>
</dbReference>
<dbReference type="EMBL" id="CAJHJT010000012">
    <property type="protein sequence ID" value="CAD6996708.1"/>
    <property type="molecule type" value="Genomic_DNA"/>
</dbReference>
<comment type="similarity">
    <text evidence="5">Belongs to the H2.0 homeobox family.</text>
</comment>
<dbReference type="OrthoDB" id="6159439at2759"/>
<dbReference type="GO" id="GO:0005634">
    <property type="term" value="C:nucleus"/>
    <property type="evidence" value="ECO:0007669"/>
    <property type="project" value="UniProtKB-SubCell"/>
</dbReference>
<evidence type="ECO:0000256" key="1">
    <source>
        <dbReference type="ARBA" id="ARBA00004123"/>
    </source>
</evidence>
<proteinExistence type="inferred from homology"/>
<dbReference type="InterPro" id="IPR017970">
    <property type="entry name" value="Homeobox_CS"/>
</dbReference>
<feature type="compositionally biased region" description="Polar residues" evidence="8">
    <location>
        <begin position="174"/>
        <end position="186"/>
    </location>
</feature>
<keyword evidence="3 6" id="KW-0371">Homeobox</keyword>
<dbReference type="CDD" id="cd00086">
    <property type="entry name" value="homeodomain"/>
    <property type="match status" value="1"/>
</dbReference>
<dbReference type="GO" id="GO:0043565">
    <property type="term" value="F:sequence-specific DNA binding"/>
    <property type="evidence" value="ECO:0007669"/>
    <property type="project" value="TreeGrafter"/>
</dbReference>
<evidence type="ECO:0000256" key="3">
    <source>
        <dbReference type="ARBA" id="ARBA00023155"/>
    </source>
</evidence>
<feature type="DNA-binding region" description="Homeobox" evidence="6">
    <location>
        <begin position="107"/>
        <end position="166"/>
    </location>
</feature>
<evidence type="ECO:0000256" key="4">
    <source>
        <dbReference type="ARBA" id="ARBA00023242"/>
    </source>
</evidence>
<dbReference type="PANTHER" id="PTHR46808">
    <property type="entry name" value="H2.0-LIKE HOMEOBOX PROTEIN"/>
    <property type="match status" value="1"/>
</dbReference>
<dbReference type="PRINTS" id="PR00024">
    <property type="entry name" value="HOMEOBOX"/>
</dbReference>
<organism evidence="10 11">
    <name type="scientific">Ceratitis capitata</name>
    <name type="common">Mediterranean fruit fly</name>
    <name type="synonym">Tephritis capitata</name>
    <dbReference type="NCBI Taxonomy" id="7213"/>
    <lineage>
        <taxon>Eukaryota</taxon>
        <taxon>Metazoa</taxon>
        <taxon>Ecdysozoa</taxon>
        <taxon>Arthropoda</taxon>
        <taxon>Hexapoda</taxon>
        <taxon>Insecta</taxon>
        <taxon>Pterygota</taxon>
        <taxon>Neoptera</taxon>
        <taxon>Endopterygota</taxon>
        <taxon>Diptera</taxon>
        <taxon>Brachycera</taxon>
        <taxon>Muscomorpha</taxon>
        <taxon>Tephritoidea</taxon>
        <taxon>Tephritidae</taxon>
        <taxon>Ceratitis</taxon>
        <taxon>Ceratitis</taxon>
    </lineage>
</organism>
<reference evidence="10" key="1">
    <citation type="submission" date="2020-11" db="EMBL/GenBank/DDBJ databases">
        <authorList>
            <person name="Whitehead M."/>
        </authorList>
    </citation>
    <scope>NUCLEOTIDE SEQUENCE</scope>
    <source>
        <strain evidence="10">EGII</strain>
    </source>
</reference>
<evidence type="ECO:0000256" key="5">
    <source>
        <dbReference type="ARBA" id="ARBA00038504"/>
    </source>
</evidence>
<comment type="subcellular location">
    <subcellularLocation>
        <location evidence="1 6 7">Nucleus</location>
    </subcellularLocation>
</comment>
<dbReference type="Proteomes" id="UP000606786">
    <property type="component" value="Unassembled WGS sequence"/>
</dbReference>
<dbReference type="AlphaFoldDB" id="A0A811UED8"/>
<gene>
    <name evidence="10" type="ORF">CCAP1982_LOCUS5391</name>
</gene>
<evidence type="ECO:0000256" key="8">
    <source>
        <dbReference type="SAM" id="MobiDB-lite"/>
    </source>
</evidence>